<proteinExistence type="predicted"/>
<evidence type="ECO:0000256" key="1">
    <source>
        <dbReference type="SAM" id="SignalP"/>
    </source>
</evidence>
<evidence type="ECO:0000313" key="3">
    <source>
        <dbReference type="Proteomes" id="UP000060787"/>
    </source>
</evidence>
<reference evidence="2 3" key="1">
    <citation type="journal article" date="2015" name="BMC Genomics">
        <title>Comparative genomics and metabolic profiling of the genus Lysobacter.</title>
        <authorList>
            <person name="de Bruijn I."/>
            <person name="Cheng X."/>
            <person name="de Jager V."/>
            <person name="Exposito R.G."/>
            <person name="Watrous J."/>
            <person name="Patel N."/>
            <person name="Postma J."/>
            <person name="Dorrestein P.C."/>
            <person name="Kobayashi D."/>
            <person name="Raaijmakers J.M."/>
        </authorList>
    </citation>
    <scope>NUCLEOTIDE SEQUENCE [LARGE SCALE GENOMIC DNA]</scope>
    <source>
        <strain evidence="2 3">76</strain>
    </source>
</reference>
<keyword evidence="1" id="KW-0732">Signal</keyword>
<feature type="signal peptide" evidence="1">
    <location>
        <begin position="1"/>
        <end position="24"/>
    </location>
</feature>
<dbReference type="EMBL" id="CP011129">
    <property type="protein sequence ID" value="ALN78680.1"/>
    <property type="molecule type" value="Genomic_DNA"/>
</dbReference>
<protein>
    <recommendedName>
        <fullName evidence="4">Microbial collagenase</fullName>
    </recommendedName>
</protein>
<organism evidence="2 3">
    <name type="scientific">Lysobacter antibioticus</name>
    <dbReference type="NCBI Taxonomy" id="84531"/>
    <lineage>
        <taxon>Bacteria</taxon>
        <taxon>Pseudomonadati</taxon>
        <taxon>Pseudomonadota</taxon>
        <taxon>Gammaproteobacteria</taxon>
        <taxon>Lysobacterales</taxon>
        <taxon>Lysobacteraceae</taxon>
        <taxon>Lysobacter</taxon>
    </lineage>
</organism>
<accession>A0A0S2F576</accession>
<dbReference type="PATRIC" id="fig|84531.8.peg.543"/>
<feature type="chain" id="PRO_5006596693" description="Microbial collagenase" evidence="1">
    <location>
        <begin position="25"/>
        <end position="958"/>
    </location>
</feature>
<dbReference type="KEGG" id="lab:LA76x_0519"/>
<evidence type="ECO:0000313" key="2">
    <source>
        <dbReference type="EMBL" id="ALN78680.1"/>
    </source>
</evidence>
<name>A0A0S2F576_LYSAN</name>
<evidence type="ECO:0008006" key="4">
    <source>
        <dbReference type="Google" id="ProtNLM"/>
    </source>
</evidence>
<dbReference type="Proteomes" id="UP000060787">
    <property type="component" value="Chromosome"/>
</dbReference>
<gene>
    <name evidence="2" type="ORF">LA76x_0519</name>
</gene>
<sequence>MRAKNGSLALLLMAVSAVPAVSTAAPINNPRDENCSRPENNVSKFWSDSNFAAKVAQMNFSGGIVCINANVGMAAGQVSASDVYTADHMYWVADAIAVKARELPGLKSDADAFNSKLNELNSLVAFLRMGLVNQPIDRPISSQPSWLIEKIQHAMDALVYGSGEPNKYIYAFNSDTPANFPTATNSELVRNIALLFADGADTLPYDDARKDYLIATTKAVIERLKHMNNYVSLFVPANAPGHRAHEYLNANAFMNRLPGYLMRTLRQSLLSTKLANNAQAFTTEVRYPKRMTASGALPGADDRVDVPFSAGTDKGYRQVLPARDWAYFNLSQRGYDQSYQNPNVEVNAVAPHCDTVQFELVYKPNYAPKSAGDSPAYFPVTLNVRSAGYYDAKDKKQIDTNMSYGTNPSGLPKQVYLQASDERDGKFYYSATFKLNAGSGIDAVEYPLSTFDIQLLQGSPVYKNSDGTLLATDSRGAYNQSEVSVGKFRYDCRTTKGQVAAARIRNEPALRSAFFDTYNTAFDTARSAILSENPYQSGGAQAALMRELMEAYGTYQFSSRYQSAIQDTGVLEWWKGRIKPITQAVSNELVAGRTRHKGMVMALSYVLSYSGLLGNCESYSMCRPYRDRSSADDYYYDVKFTYSRGGYDWRIWAQKPSDLVAASSDYIRERITKELDLAHEYFYKKVLNNRWSESEKNGHSYRAGDFYVNANAYNWQTTFEPFVEGIFDFNEYHQNNTFAGGTSYGQFSDRSDAALDRGFWIYAYADNPSYRAGNYVPWELGHEAAHELDRKSLFLKHSSDTSVASYTGWPRDSITEGLAEVVQTYLSEELDRLADSRYLTTKTAGRPVSFLVHAAQGTVAAKSTSDIWMAGARYDDTAFCKNRGGCVYDINTSIYKHLIDKDPAQLDYINDLKRSGRYSAANDYYAGGLRDTYEAAFSQSMRNAKDQYVRENPGKLVE</sequence>
<dbReference type="AlphaFoldDB" id="A0A0S2F576"/>
<keyword evidence="3" id="KW-1185">Reference proteome</keyword>